<reference evidence="6 7" key="1">
    <citation type="submission" date="2019-03" db="EMBL/GenBank/DDBJ databases">
        <title>Genomic Encyclopedia of Type Strains, Phase IV (KMG-IV): sequencing the most valuable type-strain genomes for metagenomic binning, comparative biology and taxonomic classification.</title>
        <authorList>
            <person name="Goeker M."/>
        </authorList>
    </citation>
    <scope>NUCLEOTIDE SEQUENCE [LARGE SCALE GENOMIC DNA]</scope>
    <source>
        <strain evidence="6 7">DSM 100013</strain>
    </source>
</reference>
<keyword evidence="3 5" id="KW-1133">Transmembrane helix</keyword>
<feature type="transmembrane region" description="Helical" evidence="5">
    <location>
        <begin position="353"/>
        <end position="376"/>
    </location>
</feature>
<dbReference type="Pfam" id="PF00654">
    <property type="entry name" value="Voltage_CLC"/>
    <property type="match status" value="1"/>
</dbReference>
<organism evidence="6 7">
    <name type="scientific">Serpentinicella alkaliphila</name>
    <dbReference type="NCBI Taxonomy" id="1734049"/>
    <lineage>
        <taxon>Bacteria</taxon>
        <taxon>Bacillati</taxon>
        <taxon>Bacillota</taxon>
        <taxon>Clostridia</taxon>
        <taxon>Peptostreptococcales</taxon>
        <taxon>Natronincolaceae</taxon>
        <taxon>Serpentinicella</taxon>
    </lineage>
</organism>
<feature type="transmembrane region" description="Helical" evidence="5">
    <location>
        <begin position="304"/>
        <end position="322"/>
    </location>
</feature>
<dbReference type="InterPro" id="IPR050368">
    <property type="entry name" value="ClC-type_chloride_channel"/>
</dbReference>
<dbReference type="GO" id="GO:0015108">
    <property type="term" value="F:chloride transmembrane transporter activity"/>
    <property type="evidence" value="ECO:0007669"/>
    <property type="project" value="InterPro"/>
</dbReference>
<dbReference type="PANTHER" id="PTHR43427">
    <property type="entry name" value="CHLORIDE CHANNEL PROTEIN CLC-E"/>
    <property type="match status" value="1"/>
</dbReference>
<feature type="transmembrane region" description="Helical" evidence="5">
    <location>
        <begin position="154"/>
        <end position="179"/>
    </location>
</feature>
<evidence type="ECO:0000256" key="4">
    <source>
        <dbReference type="ARBA" id="ARBA00023136"/>
    </source>
</evidence>
<feature type="transmembrane region" description="Helical" evidence="5">
    <location>
        <begin position="223"/>
        <end position="245"/>
    </location>
</feature>
<feature type="transmembrane region" description="Helical" evidence="5">
    <location>
        <begin position="388"/>
        <end position="408"/>
    </location>
</feature>
<keyword evidence="7" id="KW-1185">Reference proteome</keyword>
<dbReference type="InterPro" id="IPR001807">
    <property type="entry name" value="ClC"/>
</dbReference>
<dbReference type="GO" id="GO:0016020">
    <property type="term" value="C:membrane"/>
    <property type="evidence" value="ECO:0007669"/>
    <property type="project" value="UniProtKB-SubCell"/>
</dbReference>
<dbReference type="AlphaFoldDB" id="A0A4R2U693"/>
<evidence type="ECO:0000256" key="2">
    <source>
        <dbReference type="ARBA" id="ARBA00022692"/>
    </source>
</evidence>
<evidence type="ECO:0000256" key="5">
    <source>
        <dbReference type="SAM" id="Phobius"/>
    </source>
</evidence>
<dbReference type="EMBL" id="SLYC01000010">
    <property type="protein sequence ID" value="TCQ03253.1"/>
    <property type="molecule type" value="Genomic_DNA"/>
</dbReference>
<feature type="transmembrane region" description="Helical" evidence="5">
    <location>
        <begin position="24"/>
        <end position="46"/>
    </location>
</feature>
<feature type="transmembrane region" description="Helical" evidence="5">
    <location>
        <begin position="265"/>
        <end position="284"/>
    </location>
</feature>
<sequence>MNQPENRPYYTPFLEKYIGFLSTLLKWVFLGALIGVIVGSTSALLLNTNDFLTDVREANAFLILFLPVGGGIIGYIYKYYGMGSRRGNDLVLEHIHHGQGSIPIRMGPIVFICTFISHLLGGSTGREGAAIQMGASISEGVNRLFKINKIDRRILIISGISGGFGSAFGAPLAGTVFGMEVVALGKMKYEAIVPCFVASLVGHLVSTAWGVKHDHFLFENIPAITSTTLIQVALVSIIFSLASVLYSQIRHEIKRLSDKYLNQDLVLRGVVGGIILVALVYITGTRDYLGRGLPMVEEAFKSDVPTFAFLAKIIFTAITMGFGFRGGEVIPLFFIGATLGNTLSNFINLPASFLAGVGLIAVFCGAANTPISCFLFSLEMFNGKGKTYFFIACLVSYIFSGNHGIYGAQKIYSPKSRLFNIPDGETITNVENKKENPDSH</sequence>
<dbReference type="CDD" id="cd03682">
    <property type="entry name" value="ClC_sycA_like"/>
    <property type="match status" value="1"/>
</dbReference>
<dbReference type="Proteomes" id="UP000295504">
    <property type="component" value="Unassembled WGS sequence"/>
</dbReference>
<keyword evidence="4 5" id="KW-0472">Membrane</keyword>
<dbReference type="RefSeq" id="WP_132848077.1">
    <property type="nucleotide sequence ID" value="NZ_CP058648.1"/>
</dbReference>
<gene>
    <name evidence="6" type="ORF">EDD79_101041</name>
</gene>
<accession>A0A4R2U693</accession>
<feature type="transmembrane region" description="Helical" evidence="5">
    <location>
        <begin position="58"/>
        <end position="77"/>
    </location>
</feature>
<evidence type="ECO:0000313" key="6">
    <source>
        <dbReference type="EMBL" id="TCQ03253.1"/>
    </source>
</evidence>
<dbReference type="SUPFAM" id="SSF81340">
    <property type="entry name" value="Clc chloride channel"/>
    <property type="match status" value="1"/>
</dbReference>
<proteinExistence type="predicted"/>
<evidence type="ECO:0000313" key="7">
    <source>
        <dbReference type="Proteomes" id="UP000295504"/>
    </source>
</evidence>
<dbReference type="OrthoDB" id="9767361at2"/>
<protein>
    <submittedName>
        <fullName evidence="6">H+/Cl-antiporter ClcA</fullName>
    </submittedName>
</protein>
<dbReference type="Gene3D" id="1.10.3080.10">
    <property type="entry name" value="Clc chloride channel"/>
    <property type="match status" value="1"/>
</dbReference>
<evidence type="ECO:0000256" key="1">
    <source>
        <dbReference type="ARBA" id="ARBA00004141"/>
    </source>
</evidence>
<dbReference type="PRINTS" id="PR00762">
    <property type="entry name" value="CLCHANNEL"/>
</dbReference>
<evidence type="ECO:0000256" key="3">
    <source>
        <dbReference type="ARBA" id="ARBA00022989"/>
    </source>
</evidence>
<comment type="caution">
    <text evidence="6">The sequence shown here is derived from an EMBL/GenBank/DDBJ whole genome shotgun (WGS) entry which is preliminary data.</text>
</comment>
<dbReference type="InterPro" id="IPR014743">
    <property type="entry name" value="Cl-channel_core"/>
</dbReference>
<comment type="subcellular location">
    <subcellularLocation>
        <location evidence="1">Membrane</location>
        <topology evidence="1">Multi-pass membrane protein</topology>
    </subcellularLocation>
</comment>
<dbReference type="PANTHER" id="PTHR43427:SF12">
    <property type="entry name" value="CHLORIDE TRANSPORTER"/>
    <property type="match status" value="1"/>
</dbReference>
<keyword evidence="2 5" id="KW-0812">Transmembrane</keyword>
<name>A0A4R2U693_9FIRM</name>